<keyword evidence="2" id="KW-0449">Lipoprotein</keyword>
<feature type="compositionally biased region" description="Pro residues" evidence="3">
    <location>
        <begin position="79"/>
        <end position="125"/>
    </location>
</feature>
<name>A0A2A6BUF8_PRIPA</name>
<comment type="similarity">
    <text evidence="1 2">Belongs to the phospholipid scramblase family.</text>
</comment>
<reference evidence="5" key="1">
    <citation type="journal article" date="2008" name="Nat. Genet.">
        <title>The Pristionchus pacificus genome provides a unique perspective on nematode lifestyle and parasitism.</title>
        <authorList>
            <person name="Dieterich C."/>
            <person name="Clifton S.W."/>
            <person name="Schuster L.N."/>
            <person name="Chinwalla A."/>
            <person name="Delehaunty K."/>
            <person name="Dinkelacker I."/>
            <person name="Fulton L."/>
            <person name="Fulton R."/>
            <person name="Godfrey J."/>
            <person name="Minx P."/>
            <person name="Mitreva M."/>
            <person name="Roeseler W."/>
            <person name="Tian H."/>
            <person name="Witte H."/>
            <person name="Yang S.P."/>
            <person name="Wilson R.K."/>
            <person name="Sommer R.J."/>
        </authorList>
    </citation>
    <scope>NUCLEOTIDE SEQUENCE [LARGE SCALE GENOMIC DNA]</scope>
    <source>
        <strain evidence="5">PS312</strain>
    </source>
</reference>
<accession>A0A8R1YY82</accession>
<keyword evidence="2" id="KW-0564">Palmitate</keyword>
<organism evidence="4 5">
    <name type="scientific">Pristionchus pacificus</name>
    <name type="common">Parasitic nematode worm</name>
    <dbReference type="NCBI Taxonomy" id="54126"/>
    <lineage>
        <taxon>Eukaryota</taxon>
        <taxon>Metazoa</taxon>
        <taxon>Ecdysozoa</taxon>
        <taxon>Nematoda</taxon>
        <taxon>Chromadorea</taxon>
        <taxon>Rhabditida</taxon>
        <taxon>Rhabditina</taxon>
        <taxon>Diplogasteromorpha</taxon>
        <taxon>Diplogasteroidea</taxon>
        <taxon>Neodiplogasteridae</taxon>
        <taxon>Pristionchus</taxon>
    </lineage>
</organism>
<feature type="region of interest" description="Disordered" evidence="3">
    <location>
        <begin position="77"/>
        <end position="131"/>
    </location>
</feature>
<dbReference type="EnsemblMetazoa" id="PPA43362.1">
    <property type="protein sequence ID" value="PPA43362.1"/>
    <property type="gene ID" value="WBGene00281731"/>
</dbReference>
<dbReference type="OrthoDB" id="191150at2759"/>
<keyword evidence="2" id="KW-1133">Transmembrane helix</keyword>
<evidence type="ECO:0000256" key="3">
    <source>
        <dbReference type="SAM" id="MobiDB-lite"/>
    </source>
</evidence>
<keyword evidence="2" id="KW-0472">Membrane</keyword>
<comment type="cofactor">
    <cofactor evidence="2">
        <name>Ca(2+)</name>
        <dbReference type="ChEBI" id="CHEBI:29108"/>
    </cofactor>
</comment>
<dbReference type="GO" id="GO:0017128">
    <property type="term" value="F:phospholipid scramblase activity"/>
    <property type="evidence" value="ECO:0000318"/>
    <property type="project" value="GO_Central"/>
</dbReference>
<comment type="function">
    <text evidence="2">May mediate accelerated ATP-independent bidirectional transbilayer migration of phospholipids upon binding calcium ions that results in a loss of phospholipid asymmetry in the plasma membrane.</text>
</comment>
<dbReference type="AlphaFoldDB" id="A0A2A6BUF8"/>
<dbReference type="PANTHER" id="PTHR23248">
    <property type="entry name" value="PHOSPHOLIPID SCRAMBLASE-RELATED"/>
    <property type="match status" value="1"/>
</dbReference>
<feature type="transmembrane region" description="Helical" evidence="2">
    <location>
        <begin position="24"/>
        <end position="46"/>
    </location>
</feature>
<keyword evidence="5" id="KW-1185">Reference proteome</keyword>
<sequence>MTALTGRIRRPNAFAYAKSKQKEVCLRVCFPVFHALLQTLFLLSLLPTGRLASSLLPRPSAIYRTLAYRTPLDMINQQPYPPPYPQVNNYPPPGPPQGANYPPPQGANYPPPPYSPGPNYPPPAPITQQPGTPGFGNNIDVCKTLIDHFEEEIRYKILNGAGQQIYAANEESDCIERFFCHHKRGFVIHEIILIKKNFHICTALNAPLHMIQIYCHICSFCQQQATIESPPGNIVATVRQTWRPTHTVRGPDGQIIFTLNAPSLKMVCCCREQIYEVYAGKDKVVGISKFWGGALKEFFTTADIWGITFPPQMPVHHRAIVLGSLFFIDFVSFEGQGCTVQGWLPKLAKCGIF</sequence>
<evidence type="ECO:0000313" key="5">
    <source>
        <dbReference type="Proteomes" id="UP000005239"/>
    </source>
</evidence>
<proteinExistence type="inferred from homology"/>
<evidence type="ECO:0000256" key="1">
    <source>
        <dbReference type="ARBA" id="ARBA00005350"/>
    </source>
</evidence>
<keyword evidence="2" id="KW-0106">Calcium</keyword>
<dbReference type="GO" id="GO:0005886">
    <property type="term" value="C:plasma membrane"/>
    <property type="evidence" value="ECO:0000318"/>
    <property type="project" value="GO_Central"/>
</dbReference>
<gene>
    <name evidence="4" type="primary">WBGene00281731</name>
</gene>
<dbReference type="Pfam" id="PF03803">
    <property type="entry name" value="Scramblase"/>
    <property type="match status" value="1"/>
</dbReference>
<dbReference type="InterPro" id="IPR005552">
    <property type="entry name" value="Scramblase"/>
</dbReference>
<protein>
    <recommendedName>
        <fullName evidence="2">Phospholipid scramblase</fullName>
    </recommendedName>
</protein>
<evidence type="ECO:0000313" key="4">
    <source>
        <dbReference type="EnsemblMetazoa" id="PPA43362.1"/>
    </source>
</evidence>
<dbReference type="Proteomes" id="UP000005239">
    <property type="component" value="Unassembled WGS sequence"/>
</dbReference>
<evidence type="ECO:0000256" key="2">
    <source>
        <dbReference type="RuleBase" id="RU363116"/>
    </source>
</evidence>
<dbReference type="PANTHER" id="PTHR23248:SF9">
    <property type="entry name" value="PHOSPHOLIPID SCRAMBLASE"/>
    <property type="match status" value="1"/>
</dbReference>
<dbReference type="GO" id="GO:0017121">
    <property type="term" value="P:plasma membrane phospholipid scrambling"/>
    <property type="evidence" value="ECO:0000318"/>
    <property type="project" value="GO_Central"/>
</dbReference>
<keyword evidence="2" id="KW-0812">Transmembrane</keyword>
<accession>A0A2A6BUF8</accession>
<reference evidence="4" key="2">
    <citation type="submission" date="2022-06" db="UniProtKB">
        <authorList>
            <consortium name="EnsemblMetazoa"/>
        </authorList>
    </citation>
    <scope>IDENTIFICATION</scope>
    <source>
        <strain evidence="4">PS312</strain>
    </source>
</reference>